<proteinExistence type="inferred from homology"/>
<dbReference type="GO" id="GO:0004497">
    <property type="term" value="F:monooxygenase activity"/>
    <property type="evidence" value="ECO:0007669"/>
    <property type="project" value="UniProtKB-KW"/>
</dbReference>
<protein>
    <submittedName>
        <fullName evidence="8">L-lysine 6-monooxygenase, putative</fullName>
    </submittedName>
</protein>
<sequence>MGNSTPHTLHSDAVCIGFGPAGIALACAFADAREANDPLGTLSVRYLEAAQDSQWHRE</sequence>
<keyword evidence="5" id="KW-0274">FAD</keyword>
<evidence type="ECO:0000256" key="2">
    <source>
        <dbReference type="ARBA" id="ARBA00004924"/>
    </source>
</evidence>
<name>F3FF21_PSESX</name>
<dbReference type="HOGENOM" id="CLU_2983846_0_0_6"/>
<comment type="cofactor">
    <cofactor evidence="1">
        <name>FAD</name>
        <dbReference type="ChEBI" id="CHEBI:57692"/>
    </cofactor>
</comment>
<evidence type="ECO:0000256" key="5">
    <source>
        <dbReference type="ARBA" id="ARBA00022827"/>
    </source>
</evidence>
<comment type="caution">
    <text evidence="8">The sequence shown here is derived from an EMBL/GenBank/DDBJ whole genome shotgun (WGS) entry which is preliminary data.</text>
</comment>
<organism evidence="8 9">
    <name type="scientific">Pseudomonas syringae pv. japonica str. M301072</name>
    <dbReference type="NCBI Taxonomy" id="629262"/>
    <lineage>
        <taxon>Bacteria</taxon>
        <taxon>Pseudomonadati</taxon>
        <taxon>Pseudomonadota</taxon>
        <taxon>Gammaproteobacteria</taxon>
        <taxon>Pseudomonadales</taxon>
        <taxon>Pseudomonadaceae</taxon>
        <taxon>Pseudomonas</taxon>
        <taxon>Pseudomonas syringae</taxon>
    </lineage>
</organism>
<dbReference type="AlphaFoldDB" id="F3FF21"/>
<dbReference type="Proteomes" id="UP000004471">
    <property type="component" value="Unassembled WGS sequence"/>
</dbReference>
<keyword evidence="7" id="KW-0560">Oxidoreductase</keyword>
<feature type="non-terminal residue" evidence="8">
    <location>
        <position position="58"/>
    </location>
</feature>
<evidence type="ECO:0000313" key="9">
    <source>
        <dbReference type="Proteomes" id="UP000004471"/>
    </source>
</evidence>
<evidence type="ECO:0000256" key="1">
    <source>
        <dbReference type="ARBA" id="ARBA00001974"/>
    </source>
</evidence>
<comment type="similarity">
    <text evidence="3">Belongs to the lysine N(6)-hydroxylase/L-ornithine N(5)-oxygenase family.</text>
</comment>
<dbReference type="Gene3D" id="3.50.50.60">
    <property type="entry name" value="FAD/NAD(P)-binding domain"/>
    <property type="match status" value="1"/>
</dbReference>
<keyword evidence="4" id="KW-0285">Flavoprotein</keyword>
<gene>
    <name evidence="8" type="ORF">PSYJA_07448</name>
</gene>
<comment type="pathway">
    <text evidence="2">Siderophore biosynthesis.</text>
</comment>
<reference evidence="8 9" key="1">
    <citation type="journal article" date="2011" name="PLoS Pathog.">
        <title>Dynamic evolution of pathogenicity revealed by sequencing and comparative genomics of 19 Pseudomonas syringae isolates.</title>
        <authorList>
            <person name="Baltrus D.A."/>
            <person name="Nishimura M.T."/>
            <person name="Romanchuk A."/>
            <person name="Chang J.H."/>
            <person name="Mukhtar M.S."/>
            <person name="Cherkis K."/>
            <person name="Roach J."/>
            <person name="Grant S.R."/>
            <person name="Jones C.D."/>
            <person name="Dangl J.L."/>
        </authorList>
    </citation>
    <scope>NUCLEOTIDE SEQUENCE [LARGE SCALE GENOMIC DNA]</scope>
    <source>
        <strain evidence="9">M301072PT</strain>
    </source>
</reference>
<dbReference type="InterPro" id="IPR025700">
    <property type="entry name" value="Lys/Orn_oxygenase"/>
</dbReference>
<evidence type="ECO:0000256" key="7">
    <source>
        <dbReference type="ARBA" id="ARBA00023002"/>
    </source>
</evidence>
<keyword evidence="6" id="KW-0521">NADP</keyword>
<evidence type="ECO:0000256" key="6">
    <source>
        <dbReference type="ARBA" id="ARBA00022857"/>
    </source>
</evidence>
<dbReference type="EMBL" id="AEAH01000325">
    <property type="protein sequence ID" value="EGH28807.1"/>
    <property type="molecule type" value="Genomic_DNA"/>
</dbReference>
<evidence type="ECO:0000256" key="3">
    <source>
        <dbReference type="ARBA" id="ARBA00007588"/>
    </source>
</evidence>
<dbReference type="InterPro" id="IPR036188">
    <property type="entry name" value="FAD/NAD-bd_sf"/>
</dbReference>
<dbReference type="Pfam" id="PF13434">
    <property type="entry name" value="Lys_Orn_oxgnase"/>
    <property type="match status" value="1"/>
</dbReference>
<accession>F3FF21</accession>
<evidence type="ECO:0000313" key="8">
    <source>
        <dbReference type="EMBL" id="EGH28807.1"/>
    </source>
</evidence>
<keyword evidence="8" id="KW-0503">Monooxygenase</keyword>
<evidence type="ECO:0000256" key="4">
    <source>
        <dbReference type="ARBA" id="ARBA00022630"/>
    </source>
</evidence>